<organism evidence="1 2">
    <name type="scientific">Globodera pallida</name>
    <name type="common">Potato cyst nematode worm</name>
    <name type="synonym">Heterodera pallida</name>
    <dbReference type="NCBI Taxonomy" id="36090"/>
    <lineage>
        <taxon>Eukaryota</taxon>
        <taxon>Metazoa</taxon>
        <taxon>Ecdysozoa</taxon>
        <taxon>Nematoda</taxon>
        <taxon>Chromadorea</taxon>
        <taxon>Rhabditida</taxon>
        <taxon>Tylenchina</taxon>
        <taxon>Tylenchomorpha</taxon>
        <taxon>Tylenchoidea</taxon>
        <taxon>Heteroderidae</taxon>
        <taxon>Heteroderinae</taxon>
        <taxon>Globodera</taxon>
    </lineage>
</organism>
<protein>
    <submittedName>
        <fullName evidence="2">Galectin domain-containing protein</fullName>
    </submittedName>
</protein>
<reference evidence="1" key="2">
    <citation type="submission" date="2014-05" db="EMBL/GenBank/DDBJ databases">
        <title>The genome and life-stage specific transcriptomes of Globodera pallida elucidate key aspects of plant parasitism by a cyst nematode.</title>
        <authorList>
            <person name="Cotton J.A."/>
            <person name="Lilley C.J."/>
            <person name="Jones L.M."/>
            <person name="Kikuchi T."/>
            <person name="Reid A.J."/>
            <person name="Thorpe P."/>
            <person name="Tsai I.J."/>
            <person name="Beasley H."/>
            <person name="Blok V."/>
            <person name="Cock P.J.A."/>
            <person name="Van den Akker S.E."/>
            <person name="Holroyd N."/>
            <person name="Hunt M."/>
            <person name="Mantelin S."/>
            <person name="Naghra H."/>
            <person name="Pain A."/>
            <person name="Palomares-Rius J.E."/>
            <person name="Zarowiecki M."/>
            <person name="Berriman M."/>
            <person name="Jones J.T."/>
            <person name="Urwin P.E."/>
        </authorList>
    </citation>
    <scope>NUCLEOTIDE SEQUENCE [LARGE SCALE GENOMIC DNA]</scope>
    <source>
        <strain evidence="1">Lindley</strain>
    </source>
</reference>
<evidence type="ECO:0000313" key="2">
    <source>
        <dbReference type="WBParaSite" id="GPLIN_000366300"/>
    </source>
</evidence>
<sequence length="713" mass="80461">MKTSPTRLTGQSINNFTIPIAPLDQCFPYEESKTFGLEFRLPRTGGQCDIGILICYPSTLATHSLDNLHTVNGLSVNSELFNVDNTVNNMWANECKGLLTGNKKIKDKATWHGIEVNTVKKSDGTSVMKLSTSLIGVGNEKSFEIQAFRQFILHFGSKNDFFAYVTVDGGEPIEIAGDKAKREAYKQLAPRGARLKDFVGFWTLGPDMLPWNDHTMRLHVQRDCNCTMEAWFIRPTDTEPVDPKKLSRGSAGTSCTRVNRTETRHIVPLNNTLKADHLILIRVLTNEHFRSVFFELNATDSEQGPLMECYLHTEPDLSSIRLRDSETQDNATTTPIYDLLPKSNNNSQIEFMIVLTGYSYGIVMNGQLLDGLVFFPPKWWKGLPFDNMTSLRVRGSFFLLSEPTVMAFDTIQQNYKLPQIPIPFNQTVDRLGINSFLRFLVKPHDKFTNFNISLLHDRPVEYDEYLGATVLTMQVQPDKIILSTFYKGDTTNSQSFPSVNTQAAMEFKIEVDSNFFIIYKNDTGLVAFPRFLSGWATNFVRVGGDVSLLAPVFYERAEGLIAGYIQNHTVKLKTLLTSEDVIHIVVRIKKSDSFSILLMHESWEWSDKIGDVVLGLSFNSKSPGSNNYTFRCGYYLHHEHGNNDVMLNKVPKMKGHGDPTDLNLNYNGQRFQIAISCNDTASAFLVDIVDGMSPPFHRGPSTIFEFKTKAQAK</sequence>
<reference evidence="1" key="1">
    <citation type="submission" date="2013-12" db="EMBL/GenBank/DDBJ databases">
        <authorList>
            <person name="Aslett M."/>
        </authorList>
    </citation>
    <scope>NUCLEOTIDE SEQUENCE [LARGE SCALE GENOMIC DNA]</scope>
    <source>
        <strain evidence="1">Lindley</strain>
    </source>
</reference>
<keyword evidence="1" id="KW-1185">Reference proteome</keyword>
<dbReference type="Gene3D" id="2.60.120.200">
    <property type="match status" value="1"/>
</dbReference>
<dbReference type="WBParaSite" id="GPLIN_000366300">
    <property type="protein sequence ID" value="GPLIN_000366300"/>
    <property type="gene ID" value="GPLIN_000366300"/>
</dbReference>
<dbReference type="AlphaFoldDB" id="A0A183BSS7"/>
<dbReference type="Proteomes" id="UP000050741">
    <property type="component" value="Unassembled WGS sequence"/>
</dbReference>
<evidence type="ECO:0000313" key="1">
    <source>
        <dbReference type="Proteomes" id="UP000050741"/>
    </source>
</evidence>
<name>A0A183BSS7_GLOPA</name>
<accession>A0A183BSS7</accession>
<proteinExistence type="predicted"/>
<reference evidence="2" key="3">
    <citation type="submission" date="2016-06" db="UniProtKB">
        <authorList>
            <consortium name="WormBaseParasite"/>
        </authorList>
    </citation>
    <scope>IDENTIFICATION</scope>
</reference>